<dbReference type="AlphaFoldDB" id="A0A3A1PFT0"/>
<evidence type="ECO:0000313" key="3">
    <source>
        <dbReference type="Proteomes" id="UP000265366"/>
    </source>
</evidence>
<keyword evidence="1" id="KW-0732">Signal</keyword>
<feature type="chain" id="PRO_5017277551" description="Lipoprotein" evidence="1">
    <location>
        <begin position="20"/>
        <end position="51"/>
    </location>
</feature>
<name>A0A3A1PFT0_9SPHN</name>
<reference evidence="2 3" key="1">
    <citation type="submission" date="2018-08" db="EMBL/GenBank/DDBJ databases">
        <title>Erythrobacter zhengii sp.nov., a bacterium isolated from deep-sea sediment.</title>
        <authorList>
            <person name="Fang C."/>
            <person name="Wu Y.-H."/>
            <person name="Sun C."/>
            <person name="Wang H."/>
            <person name="Cheng H."/>
            <person name="Meng F.-X."/>
            <person name="Wang C.-S."/>
            <person name="Xu X.-W."/>
        </authorList>
    </citation>
    <scope>NUCLEOTIDE SEQUENCE [LARGE SCALE GENOMIC DNA]</scope>
    <source>
        <strain evidence="2 3">CCTCC AB 2015396</strain>
    </source>
</reference>
<feature type="signal peptide" evidence="1">
    <location>
        <begin position="1"/>
        <end position="19"/>
    </location>
</feature>
<accession>A0A3A1PFT0</accession>
<gene>
    <name evidence="2" type="ORF">D2V17_02465</name>
</gene>
<comment type="caution">
    <text evidence="2">The sequence shown here is derived from an EMBL/GenBank/DDBJ whole genome shotgun (WGS) entry which is preliminary data.</text>
</comment>
<dbReference type="EMBL" id="QXFM01000015">
    <property type="protein sequence ID" value="RIV91915.1"/>
    <property type="molecule type" value="Genomic_DNA"/>
</dbReference>
<sequence length="51" mass="5346">MKMVTALIAALALGGCMTAAGNNSFADNSDANARGANIDTCQWSKPRCRTR</sequence>
<dbReference type="Proteomes" id="UP000265366">
    <property type="component" value="Unassembled WGS sequence"/>
</dbReference>
<protein>
    <recommendedName>
        <fullName evidence="4">Lipoprotein</fullName>
    </recommendedName>
</protein>
<evidence type="ECO:0000313" key="2">
    <source>
        <dbReference type="EMBL" id="RIV91915.1"/>
    </source>
</evidence>
<keyword evidence="3" id="KW-1185">Reference proteome</keyword>
<evidence type="ECO:0008006" key="4">
    <source>
        <dbReference type="Google" id="ProtNLM"/>
    </source>
</evidence>
<evidence type="ECO:0000256" key="1">
    <source>
        <dbReference type="SAM" id="SignalP"/>
    </source>
</evidence>
<organism evidence="2 3">
    <name type="scientific">Aurantiacibacter xanthus</name>
    <dbReference type="NCBI Taxonomy" id="1784712"/>
    <lineage>
        <taxon>Bacteria</taxon>
        <taxon>Pseudomonadati</taxon>
        <taxon>Pseudomonadota</taxon>
        <taxon>Alphaproteobacteria</taxon>
        <taxon>Sphingomonadales</taxon>
        <taxon>Erythrobacteraceae</taxon>
        <taxon>Aurantiacibacter</taxon>
    </lineage>
</organism>
<dbReference type="PROSITE" id="PS51257">
    <property type="entry name" value="PROKAR_LIPOPROTEIN"/>
    <property type="match status" value="1"/>
</dbReference>
<proteinExistence type="predicted"/>